<feature type="domain" description="TonB-dependent transporter Oar-like beta-barrel" evidence="5">
    <location>
        <begin position="292"/>
        <end position="1264"/>
    </location>
</feature>
<protein>
    <submittedName>
        <fullName evidence="6">TonB-dependent receptor-like protein</fullName>
    </submittedName>
</protein>
<evidence type="ECO:0000256" key="1">
    <source>
        <dbReference type="ARBA" id="ARBA00004442"/>
    </source>
</evidence>
<dbReference type="Gene3D" id="2.40.170.20">
    <property type="entry name" value="TonB-dependent receptor, beta-barrel domain"/>
    <property type="match status" value="1"/>
</dbReference>
<keyword evidence="3" id="KW-0998">Cell outer membrane</keyword>
<dbReference type="Gene3D" id="2.60.40.1120">
    <property type="entry name" value="Carboxypeptidase-like, regulatory domain"/>
    <property type="match status" value="1"/>
</dbReference>
<accession>A0A428MRA5</accession>
<evidence type="ECO:0000256" key="3">
    <source>
        <dbReference type="ARBA" id="ARBA00023237"/>
    </source>
</evidence>
<evidence type="ECO:0000313" key="6">
    <source>
        <dbReference type="EMBL" id="RSL19418.1"/>
    </source>
</evidence>
<dbReference type="Pfam" id="PF13620">
    <property type="entry name" value="CarboxypepD_reg"/>
    <property type="match status" value="1"/>
</dbReference>
<organism evidence="6 7">
    <name type="scientific">Edaphobacter aggregans</name>
    <dbReference type="NCBI Taxonomy" id="570835"/>
    <lineage>
        <taxon>Bacteria</taxon>
        <taxon>Pseudomonadati</taxon>
        <taxon>Acidobacteriota</taxon>
        <taxon>Terriglobia</taxon>
        <taxon>Terriglobales</taxon>
        <taxon>Acidobacteriaceae</taxon>
        <taxon>Edaphobacter</taxon>
    </lineage>
</organism>
<dbReference type="OrthoDB" id="97893at2"/>
<keyword evidence="7" id="KW-1185">Reference proteome</keyword>
<keyword evidence="6" id="KW-0675">Receptor</keyword>
<dbReference type="SUPFAM" id="SSF56935">
    <property type="entry name" value="Porins"/>
    <property type="match status" value="1"/>
</dbReference>
<keyword evidence="2" id="KW-0472">Membrane</keyword>
<feature type="region of interest" description="Disordered" evidence="4">
    <location>
        <begin position="1"/>
        <end position="29"/>
    </location>
</feature>
<dbReference type="GO" id="GO:0009279">
    <property type="term" value="C:cell outer membrane"/>
    <property type="evidence" value="ECO:0007669"/>
    <property type="project" value="UniProtKB-SubCell"/>
</dbReference>
<evidence type="ECO:0000313" key="7">
    <source>
        <dbReference type="Proteomes" id="UP000269669"/>
    </source>
</evidence>
<name>A0A428MRA5_9BACT</name>
<reference evidence="6 7" key="1">
    <citation type="submission" date="2018-12" db="EMBL/GenBank/DDBJ databases">
        <title>Sequencing of bacterial isolates from soil warming experiment in Harvard Forest, Massachusetts, USA.</title>
        <authorList>
            <person name="Deangelis K."/>
        </authorList>
    </citation>
    <scope>NUCLEOTIDE SEQUENCE [LARGE SCALE GENOMIC DNA]</scope>
    <source>
        <strain evidence="6 7">EB153</strain>
    </source>
</reference>
<dbReference type="InterPro" id="IPR057601">
    <property type="entry name" value="Oar-like_b-barrel"/>
</dbReference>
<dbReference type="GO" id="GO:0030246">
    <property type="term" value="F:carbohydrate binding"/>
    <property type="evidence" value="ECO:0007669"/>
    <property type="project" value="InterPro"/>
</dbReference>
<evidence type="ECO:0000256" key="4">
    <source>
        <dbReference type="SAM" id="MobiDB-lite"/>
    </source>
</evidence>
<dbReference type="Proteomes" id="UP000269669">
    <property type="component" value="Unassembled WGS sequence"/>
</dbReference>
<evidence type="ECO:0000259" key="5">
    <source>
        <dbReference type="Pfam" id="PF25183"/>
    </source>
</evidence>
<gene>
    <name evidence="6" type="ORF">EDE15_5085</name>
</gene>
<comment type="caution">
    <text evidence="6">The sequence shown here is derived from an EMBL/GenBank/DDBJ whole genome shotgun (WGS) entry which is preliminary data.</text>
</comment>
<dbReference type="SUPFAM" id="SSF49452">
    <property type="entry name" value="Starch-binding domain-like"/>
    <property type="match status" value="1"/>
</dbReference>
<evidence type="ECO:0000256" key="2">
    <source>
        <dbReference type="ARBA" id="ARBA00023136"/>
    </source>
</evidence>
<comment type="subcellular location">
    <subcellularLocation>
        <location evidence="1">Cell outer membrane</location>
    </subcellularLocation>
</comment>
<proteinExistence type="predicted"/>
<dbReference type="EMBL" id="RSDW01000001">
    <property type="protein sequence ID" value="RSL19418.1"/>
    <property type="molecule type" value="Genomic_DNA"/>
</dbReference>
<dbReference type="InterPro" id="IPR013784">
    <property type="entry name" value="Carb-bd-like_fold"/>
</dbReference>
<dbReference type="Pfam" id="PF25183">
    <property type="entry name" value="OMP_b-brl_4"/>
    <property type="match status" value="1"/>
</dbReference>
<dbReference type="InterPro" id="IPR036942">
    <property type="entry name" value="Beta-barrel_TonB_sf"/>
</dbReference>
<sequence>MRSPLKSALHNRIHSNPAGRLPGGKQEPSQIGDLPMKNYLRILSFCMALLATLFLYQPTSSWAQTTSASLSGVVSDTTGALIPQANVILRNTKSHDLRHTTSSGAGIFRFNAVPAGTYSVTISMKGFQTLVTRDIELHPNDNVSMSELHMKVGAEDVSVTVEANTDIATNGERSSLITAKDIQKLSTVGRDVSELLRTQAGFAVVQNGLDNASSSSAEVAGTYSGLSNYVGNGATANGASIISDGANVTDPGSGAGQTQTVNMDFVQEVKIETSNFGADTAKGPTVITAVGKSGGQAFHGNLRAYARTYQLNAQDWFQKFQNFGTIKDHYIYPGVEIGGPVLFPHSDFNKNRKLTFEFGAEDYVQRNVYAYGSLPKSLLEGLVPTKAMLNGDFSQQALADYLGVHVEDIYGTGNYGAGCTPNGLLSTYYHICASPSSNGGHLGPIDPGVSAILRAYYEPGCTGDLSTCPGPGPTKNFYNTQTLNLENPDSYQIRYRLDYSINDNNKLFFVYNGQFGTTSHIPESIYYSPGTSGQAYLGGADTPGKINAKSSSHLGSVNYTHVISSKMTNEIFAGLSAVKNSYASGNQSLLSKSTWGYPYQGIYPKATSQLPQIATYSAGDAILPFAITPDFSAGPYLSTKFLPSGGDNFSYVLRAHTLKFGVYAERDTANQTDLSPMTNGQISNYYMNNSNGTCDPSSFLRGGGASCGENYLADFFAGYVGTFTQQNFNAKTDLYYWTASWYATDSYKLTKKLTLDFGVRFDHLGPWQDKHGLGMATFFPNLYATDAKNTTNPDGSLFEPGVRWHGGNHATNNNAGFAGVPNSGVPSRWAFVSPRAGFALDAWGTGTTIIRGGWGMYRAHDSWNDFTGPAATAQGLVTSTVGGSPTQGSVSLAQVDQTGPGFRCDFSQQNGCPSIMLLDPSDNQQPLTQTYSFSVSQRFPFDSVFDIAYVGNQSKDLLTDNASTNAVQAQDLRDVNAIPIGSFFKPDPNPASSLFGQVPNLASFQQVQQNDYRKYPNYSHMGMPRHIAYANYNALQANWNRQRGRLNYGLNYTFSKALGVRGAFNNGMAGDPTNLRANYGPLAFDRTSIIGASYSYDMGERFHSGNRFLRGLANFWMVSGITNWQSGPNLQAVYAPNFNLQGYANSSYGGNRCAVGVASNLTTACQISNTMLLGTTDVMLQPVIRPGTGCLGGNPTGGLQKNQFINGNCFGLGPQGVNGPTSLGYIHGPAFFNSDLTLQKTFPLKESRNIQLRLAGFNFLNHPLTSFSSRYPREANLQFYDPDNVGFSGVQLVNSANPNGSCSDAGSQCFGYAGYKTGRRVVEIMARYTF</sequence>